<protein>
    <recommendedName>
        <fullName evidence="4">Secreted protein</fullName>
    </recommendedName>
</protein>
<name>A0AAE0KB81_9PEZI</name>
<sequence length="236" mass="26872">MPRRSHDFSSWHLCIFCTMCALFAPFCTPFCTGNTSKPHLGPPPLANRLGTSTPLDRTCVAPDSRRHSRPITIRVLHHSVFCVENAVLQRQPCEGTPSRRPKWRRLLTNTRIGLMEGREGGTETDDCMWASRRTSKYRHELPGSFIPKESITPTFLRSNPLHECSPFTILSPIVSFRGDVQTWRLDWTRSHPHVMIGGRTSSRFIHPQVSAHKVTACTASLSWQTPNLDGNFNRRR</sequence>
<proteinExistence type="predicted"/>
<evidence type="ECO:0000313" key="3">
    <source>
        <dbReference type="Proteomes" id="UP001285441"/>
    </source>
</evidence>
<dbReference type="Proteomes" id="UP001285441">
    <property type="component" value="Unassembled WGS sequence"/>
</dbReference>
<reference evidence="2" key="2">
    <citation type="submission" date="2023-06" db="EMBL/GenBank/DDBJ databases">
        <authorList>
            <consortium name="Lawrence Berkeley National Laboratory"/>
            <person name="Haridas S."/>
            <person name="Hensen N."/>
            <person name="Bonometti L."/>
            <person name="Westerberg I."/>
            <person name="Brannstrom I.O."/>
            <person name="Guillou S."/>
            <person name="Cros-Aarteil S."/>
            <person name="Calhoun S."/>
            <person name="Kuo A."/>
            <person name="Mondo S."/>
            <person name="Pangilinan J."/>
            <person name="Riley R."/>
            <person name="LaButti K."/>
            <person name="Andreopoulos B."/>
            <person name="Lipzen A."/>
            <person name="Chen C."/>
            <person name="Yanf M."/>
            <person name="Daum C."/>
            <person name="Ng V."/>
            <person name="Clum A."/>
            <person name="Steindorff A."/>
            <person name="Ohm R."/>
            <person name="Martin F."/>
            <person name="Silar P."/>
            <person name="Natvig D."/>
            <person name="Lalanne C."/>
            <person name="Gautier V."/>
            <person name="Ament-velasquez S.L."/>
            <person name="Kruys A."/>
            <person name="Hutchinson M.I."/>
            <person name="Powell A.J."/>
            <person name="Barry K."/>
            <person name="Miller A.N."/>
            <person name="Grigoriev I.V."/>
            <person name="Debuchy R."/>
            <person name="Gladieux P."/>
            <person name="Thoren M.H."/>
            <person name="Johannesson H."/>
        </authorList>
    </citation>
    <scope>NUCLEOTIDE SEQUENCE</scope>
    <source>
        <strain evidence="2">CBS 232.78</strain>
    </source>
</reference>
<reference evidence="2" key="1">
    <citation type="journal article" date="2023" name="Mol. Phylogenet. Evol.">
        <title>Genome-scale phylogeny and comparative genomics of the fungal order Sordariales.</title>
        <authorList>
            <person name="Hensen N."/>
            <person name="Bonometti L."/>
            <person name="Westerberg I."/>
            <person name="Brannstrom I.O."/>
            <person name="Guillou S."/>
            <person name="Cros-Aarteil S."/>
            <person name="Calhoun S."/>
            <person name="Haridas S."/>
            <person name="Kuo A."/>
            <person name="Mondo S."/>
            <person name="Pangilinan J."/>
            <person name="Riley R."/>
            <person name="LaButti K."/>
            <person name="Andreopoulos B."/>
            <person name="Lipzen A."/>
            <person name="Chen C."/>
            <person name="Yan M."/>
            <person name="Daum C."/>
            <person name="Ng V."/>
            <person name="Clum A."/>
            <person name="Steindorff A."/>
            <person name="Ohm R.A."/>
            <person name="Martin F."/>
            <person name="Silar P."/>
            <person name="Natvig D.O."/>
            <person name="Lalanne C."/>
            <person name="Gautier V."/>
            <person name="Ament-Velasquez S.L."/>
            <person name="Kruys A."/>
            <person name="Hutchinson M.I."/>
            <person name="Powell A.J."/>
            <person name="Barry K."/>
            <person name="Miller A.N."/>
            <person name="Grigoriev I.V."/>
            <person name="Debuchy R."/>
            <person name="Gladieux P."/>
            <person name="Hiltunen Thoren M."/>
            <person name="Johannesson H."/>
        </authorList>
    </citation>
    <scope>NUCLEOTIDE SEQUENCE</scope>
    <source>
        <strain evidence="2">CBS 232.78</strain>
    </source>
</reference>
<evidence type="ECO:0008006" key="4">
    <source>
        <dbReference type="Google" id="ProtNLM"/>
    </source>
</evidence>
<organism evidence="2 3">
    <name type="scientific">Podospora didyma</name>
    <dbReference type="NCBI Taxonomy" id="330526"/>
    <lineage>
        <taxon>Eukaryota</taxon>
        <taxon>Fungi</taxon>
        <taxon>Dikarya</taxon>
        <taxon>Ascomycota</taxon>
        <taxon>Pezizomycotina</taxon>
        <taxon>Sordariomycetes</taxon>
        <taxon>Sordariomycetidae</taxon>
        <taxon>Sordariales</taxon>
        <taxon>Podosporaceae</taxon>
        <taxon>Podospora</taxon>
    </lineage>
</organism>
<feature type="signal peptide" evidence="1">
    <location>
        <begin position="1"/>
        <end position="29"/>
    </location>
</feature>
<accession>A0AAE0KB81</accession>
<keyword evidence="1" id="KW-0732">Signal</keyword>
<gene>
    <name evidence="2" type="ORF">B0H63DRAFT_302852</name>
</gene>
<dbReference type="EMBL" id="JAULSW010000008">
    <property type="protein sequence ID" value="KAK3372721.1"/>
    <property type="molecule type" value="Genomic_DNA"/>
</dbReference>
<feature type="chain" id="PRO_5042208409" description="Secreted protein" evidence="1">
    <location>
        <begin position="30"/>
        <end position="236"/>
    </location>
</feature>
<comment type="caution">
    <text evidence="2">The sequence shown here is derived from an EMBL/GenBank/DDBJ whole genome shotgun (WGS) entry which is preliminary data.</text>
</comment>
<keyword evidence="3" id="KW-1185">Reference proteome</keyword>
<dbReference type="AlphaFoldDB" id="A0AAE0KB81"/>
<evidence type="ECO:0000313" key="2">
    <source>
        <dbReference type="EMBL" id="KAK3372721.1"/>
    </source>
</evidence>
<evidence type="ECO:0000256" key="1">
    <source>
        <dbReference type="SAM" id="SignalP"/>
    </source>
</evidence>